<sequence length="43" mass="5391">MGWFQQKTVRSHRLTLLHTRMIRIWKGKFFRLRQATHTTFYVL</sequence>
<protein>
    <submittedName>
        <fullName evidence="1">Uncharacterized protein</fullName>
    </submittedName>
</protein>
<evidence type="ECO:0000313" key="1">
    <source>
        <dbReference type="EMBL" id="JAH56964.1"/>
    </source>
</evidence>
<organism evidence="1">
    <name type="scientific">Anguilla anguilla</name>
    <name type="common">European freshwater eel</name>
    <name type="synonym">Muraena anguilla</name>
    <dbReference type="NCBI Taxonomy" id="7936"/>
    <lineage>
        <taxon>Eukaryota</taxon>
        <taxon>Metazoa</taxon>
        <taxon>Chordata</taxon>
        <taxon>Craniata</taxon>
        <taxon>Vertebrata</taxon>
        <taxon>Euteleostomi</taxon>
        <taxon>Actinopterygii</taxon>
        <taxon>Neopterygii</taxon>
        <taxon>Teleostei</taxon>
        <taxon>Anguilliformes</taxon>
        <taxon>Anguillidae</taxon>
        <taxon>Anguilla</taxon>
    </lineage>
</organism>
<dbReference type="AlphaFoldDB" id="A0A0E9TTE2"/>
<reference evidence="1" key="2">
    <citation type="journal article" date="2015" name="Fish Shellfish Immunol.">
        <title>Early steps in the European eel (Anguilla anguilla)-Vibrio vulnificus interaction in the gills: Role of the RtxA13 toxin.</title>
        <authorList>
            <person name="Callol A."/>
            <person name="Pajuelo D."/>
            <person name="Ebbesson L."/>
            <person name="Teles M."/>
            <person name="MacKenzie S."/>
            <person name="Amaro C."/>
        </authorList>
    </citation>
    <scope>NUCLEOTIDE SEQUENCE</scope>
</reference>
<name>A0A0E9TTE2_ANGAN</name>
<dbReference type="EMBL" id="GBXM01051613">
    <property type="protein sequence ID" value="JAH56964.1"/>
    <property type="molecule type" value="Transcribed_RNA"/>
</dbReference>
<reference evidence="1" key="1">
    <citation type="submission" date="2014-11" db="EMBL/GenBank/DDBJ databases">
        <authorList>
            <person name="Amaro Gonzalez C."/>
        </authorList>
    </citation>
    <scope>NUCLEOTIDE SEQUENCE</scope>
</reference>
<accession>A0A0E9TTE2</accession>
<proteinExistence type="predicted"/>